<gene>
    <name evidence="1" type="ORF">HMPREF3187_01425</name>
</gene>
<dbReference type="PATRIC" id="fig|87541.4.peg.1411"/>
<name>A0A133XTI9_9LACT</name>
<evidence type="ECO:0000313" key="2">
    <source>
        <dbReference type="Proteomes" id="UP000070422"/>
    </source>
</evidence>
<reference evidence="1 2" key="1">
    <citation type="submission" date="2016-01" db="EMBL/GenBank/DDBJ databases">
        <authorList>
            <person name="Oliw E.H."/>
        </authorList>
    </citation>
    <scope>NUCLEOTIDE SEQUENCE [LARGE SCALE GENOMIC DNA]</scope>
    <source>
        <strain evidence="1 2">KA00635</strain>
    </source>
</reference>
<protein>
    <submittedName>
        <fullName evidence="1">Toxin-antitoxin system, antitoxin component, ribbon-helix-helix domain protein</fullName>
    </submittedName>
</protein>
<dbReference type="EMBL" id="LSCQ01000080">
    <property type="protein sequence ID" value="KXB34254.1"/>
    <property type="molecule type" value="Genomic_DNA"/>
</dbReference>
<comment type="caution">
    <text evidence="1">The sequence shown here is derived from an EMBL/GenBank/DDBJ whole genome shotgun (WGS) entry which is preliminary data.</text>
</comment>
<dbReference type="Proteomes" id="UP000070422">
    <property type="component" value="Unassembled WGS sequence"/>
</dbReference>
<organism evidence="1 2">
    <name type="scientific">Aerococcus christensenii</name>
    <dbReference type="NCBI Taxonomy" id="87541"/>
    <lineage>
        <taxon>Bacteria</taxon>
        <taxon>Bacillati</taxon>
        <taxon>Bacillota</taxon>
        <taxon>Bacilli</taxon>
        <taxon>Lactobacillales</taxon>
        <taxon>Aerococcaceae</taxon>
        <taxon>Aerococcus</taxon>
    </lineage>
</organism>
<evidence type="ECO:0000313" key="1">
    <source>
        <dbReference type="EMBL" id="KXB34254.1"/>
    </source>
</evidence>
<dbReference type="NCBIfam" id="NF046040">
    <property type="entry name" value="RelB_antitoxin"/>
    <property type="match status" value="1"/>
</dbReference>
<dbReference type="Pfam" id="PF19807">
    <property type="entry name" value="DUF6290"/>
    <property type="match status" value="1"/>
</dbReference>
<sequence>MRVAWVALLFLKRRTLSDVTLCVTLFIEEEDFMSSTVTIRLNDQEKQLFTTYSQFCNEPLSTLFKKTLEAKIEDDLDLTAIKEYEADLEKNAVTYYSHEEVKDILGIA</sequence>
<proteinExistence type="predicted"/>
<accession>A0A133XTI9</accession>
<dbReference type="AlphaFoldDB" id="A0A133XTI9"/>
<dbReference type="InterPro" id="IPR046257">
    <property type="entry name" value="DUF6290"/>
</dbReference>